<proteinExistence type="predicted"/>
<dbReference type="EMBL" id="CP063169">
    <property type="protein sequence ID" value="QOR71782.1"/>
    <property type="molecule type" value="Genomic_DNA"/>
</dbReference>
<dbReference type="Proteomes" id="UP000593758">
    <property type="component" value="Chromosome"/>
</dbReference>
<keyword evidence="3" id="KW-1185">Reference proteome</keyword>
<reference evidence="2 3" key="1">
    <citation type="submission" date="2020-10" db="EMBL/GenBank/DDBJ databases">
        <title>Haloactinobacterium sp. RN3S43, a bacterium isolated from saline soil.</title>
        <authorList>
            <person name="Sun J.-Q."/>
        </authorList>
    </citation>
    <scope>NUCLEOTIDE SEQUENCE [LARGE SCALE GENOMIC DNA]</scope>
    <source>
        <strain evidence="2 3">RN3S43</strain>
    </source>
</reference>
<dbReference type="KEGG" id="halt:IM660_05810"/>
<organism evidence="2 3">
    <name type="scientific">Ruania alkalisoli</name>
    <dbReference type="NCBI Taxonomy" id="2779775"/>
    <lineage>
        <taxon>Bacteria</taxon>
        <taxon>Bacillati</taxon>
        <taxon>Actinomycetota</taxon>
        <taxon>Actinomycetes</taxon>
        <taxon>Micrococcales</taxon>
        <taxon>Ruaniaceae</taxon>
        <taxon>Ruania</taxon>
    </lineage>
</organism>
<accession>A0A7M1SYF2</accession>
<sequence length="58" mass="5646">MEMKNLISTSAINARSGSTCALTMARLRAAAGVIGGSSTDIGANSLGAPAPGSVPDLN</sequence>
<dbReference type="RefSeq" id="WP_193498436.1">
    <property type="nucleotide sequence ID" value="NZ_CP063169.1"/>
</dbReference>
<gene>
    <name evidence="2" type="ORF">IM660_05810</name>
</gene>
<evidence type="ECO:0000313" key="3">
    <source>
        <dbReference type="Proteomes" id="UP000593758"/>
    </source>
</evidence>
<feature type="region of interest" description="Disordered" evidence="1">
    <location>
        <begin position="39"/>
        <end position="58"/>
    </location>
</feature>
<evidence type="ECO:0000313" key="2">
    <source>
        <dbReference type="EMBL" id="QOR71782.1"/>
    </source>
</evidence>
<name>A0A7M1SYF2_9MICO</name>
<protein>
    <submittedName>
        <fullName evidence="2">Uncharacterized protein</fullName>
    </submittedName>
</protein>
<evidence type="ECO:0000256" key="1">
    <source>
        <dbReference type="SAM" id="MobiDB-lite"/>
    </source>
</evidence>
<dbReference type="AlphaFoldDB" id="A0A7M1SYF2"/>